<keyword evidence="3" id="KW-0813">Transport</keyword>
<feature type="transmembrane region" description="Helical" evidence="10">
    <location>
        <begin position="6"/>
        <end position="27"/>
    </location>
</feature>
<feature type="transmembrane region" description="Helical" evidence="10">
    <location>
        <begin position="48"/>
        <end position="70"/>
    </location>
</feature>
<dbReference type="GeneID" id="88173595"/>
<dbReference type="InterPro" id="IPR037185">
    <property type="entry name" value="EmrE-like"/>
</dbReference>
<evidence type="ECO:0000313" key="11">
    <source>
        <dbReference type="EMBL" id="WPK25224.1"/>
    </source>
</evidence>
<dbReference type="Proteomes" id="UP001338582">
    <property type="component" value="Chromosome 3"/>
</dbReference>
<dbReference type="PANTHER" id="PTHR10778:SF10">
    <property type="entry name" value="SOLUTE CARRIER FAMILY 35 MEMBER B1"/>
    <property type="match status" value="1"/>
</dbReference>
<evidence type="ECO:0000256" key="1">
    <source>
        <dbReference type="ARBA" id="ARBA00004477"/>
    </source>
</evidence>
<dbReference type="GO" id="GO:0005460">
    <property type="term" value="F:UDP-glucose transmembrane transporter activity"/>
    <property type="evidence" value="ECO:0007669"/>
    <property type="project" value="TreeGrafter"/>
</dbReference>
<feature type="transmembrane region" description="Helical" evidence="10">
    <location>
        <begin position="122"/>
        <end position="140"/>
    </location>
</feature>
<evidence type="ECO:0000256" key="9">
    <source>
        <dbReference type="ARBA" id="ARBA00041103"/>
    </source>
</evidence>
<protein>
    <recommendedName>
        <fullName evidence="9">UDP-galactose transporter homolog 1</fullName>
    </recommendedName>
</protein>
<dbReference type="GO" id="GO:0005789">
    <property type="term" value="C:endoplasmic reticulum membrane"/>
    <property type="evidence" value="ECO:0007669"/>
    <property type="project" value="UniProtKB-SubCell"/>
</dbReference>
<dbReference type="RefSeq" id="XP_062877607.1">
    <property type="nucleotide sequence ID" value="XM_063021537.1"/>
</dbReference>
<dbReference type="Pfam" id="PF08449">
    <property type="entry name" value="UAA"/>
    <property type="match status" value="1"/>
</dbReference>
<proteinExistence type="inferred from homology"/>
<evidence type="ECO:0000256" key="10">
    <source>
        <dbReference type="SAM" id="Phobius"/>
    </source>
</evidence>
<evidence type="ECO:0000256" key="3">
    <source>
        <dbReference type="ARBA" id="ARBA00022448"/>
    </source>
</evidence>
<dbReference type="GO" id="GO:0000139">
    <property type="term" value="C:Golgi membrane"/>
    <property type="evidence" value="ECO:0007669"/>
    <property type="project" value="TreeGrafter"/>
</dbReference>
<evidence type="ECO:0000256" key="6">
    <source>
        <dbReference type="ARBA" id="ARBA00022824"/>
    </source>
</evidence>
<keyword evidence="12" id="KW-1185">Reference proteome</keyword>
<dbReference type="GO" id="GO:0005459">
    <property type="term" value="F:UDP-galactose transmembrane transporter activity"/>
    <property type="evidence" value="ECO:0007669"/>
    <property type="project" value="TreeGrafter"/>
</dbReference>
<feature type="transmembrane region" description="Helical" evidence="10">
    <location>
        <begin position="312"/>
        <end position="330"/>
    </location>
</feature>
<dbReference type="InterPro" id="IPR013657">
    <property type="entry name" value="SCL35B1-4/HUT1"/>
</dbReference>
<sequence length="342" mass="37497">MSGMSGATTLILCVLGLYSLFLSWSLLQERINTKPYGFDGNAPIFFEAPLIVNSIQALFASLVGIAYSLIAYGLNPFLVFKTPKGGINTLYVRNFVIIAITSSLSSPLGYESLKHVDYVAYLLAKSCKLLPVMLVHFILYRTRFPFYKYVVAGLVTGGVVLFTLGKGSGKTRTSNNDGNVVLGMAQLLGSMLLDGFTNSTQDQMFRAKSDSRKLTGASLMCILNAFVCLLTVSYILLFKFEQEAVYTMAFVKTYPRIVIDLVSFALLGAIGQVFVFIILEKFGSLVLVTSTVTRKMISMILSVVLFGHHLTQPQWIGVAMVFGGIGYEAYTKMGPKPKTKSE</sequence>
<keyword evidence="4" id="KW-0762">Sugar transport</keyword>
<gene>
    <name evidence="11" type="ORF">PUMCH_002530</name>
</gene>
<feature type="transmembrane region" description="Helical" evidence="10">
    <location>
        <begin position="257"/>
        <end position="278"/>
    </location>
</feature>
<accession>A0AAX4HA75</accession>
<name>A0AAX4HA75_9ASCO</name>
<keyword evidence="8 10" id="KW-0472">Membrane</keyword>
<evidence type="ECO:0000256" key="8">
    <source>
        <dbReference type="ARBA" id="ARBA00023136"/>
    </source>
</evidence>
<comment type="similarity">
    <text evidence="2">Belongs to the nucleotide-sugar transporter family. SLC35B subfamily.</text>
</comment>
<comment type="subcellular location">
    <subcellularLocation>
        <location evidence="1">Endoplasmic reticulum membrane</location>
        <topology evidence="1">Multi-pass membrane protein</topology>
    </subcellularLocation>
</comment>
<evidence type="ECO:0000313" key="12">
    <source>
        <dbReference type="Proteomes" id="UP001338582"/>
    </source>
</evidence>
<evidence type="ECO:0000256" key="2">
    <source>
        <dbReference type="ARBA" id="ARBA00010694"/>
    </source>
</evidence>
<reference evidence="11 12" key="1">
    <citation type="submission" date="2023-10" db="EMBL/GenBank/DDBJ databases">
        <title>Draft Genome Sequence of Candida saopaulonensis from a very Premature Infant with Sepsis.</title>
        <authorList>
            <person name="Ning Y."/>
            <person name="Dai R."/>
            <person name="Xiao M."/>
            <person name="Xu Y."/>
            <person name="Yan Q."/>
            <person name="Zhang L."/>
        </authorList>
    </citation>
    <scope>NUCLEOTIDE SEQUENCE [LARGE SCALE GENOMIC DNA]</scope>
    <source>
        <strain evidence="11 12">19XY460</strain>
    </source>
</reference>
<feature type="transmembrane region" description="Helical" evidence="10">
    <location>
        <begin position="214"/>
        <end position="237"/>
    </location>
</feature>
<keyword evidence="5 10" id="KW-0812">Transmembrane</keyword>
<feature type="transmembrane region" description="Helical" evidence="10">
    <location>
        <begin position="146"/>
        <end position="164"/>
    </location>
</feature>
<dbReference type="EMBL" id="CP138896">
    <property type="protein sequence ID" value="WPK25224.1"/>
    <property type="molecule type" value="Genomic_DNA"/>
</dbReference>
<dbReference type="SUPFAM" id="SSF103481">
    <property type="entry name" value="Multidrug resistance efflux transporter EmrE"/>
    <property type="match status" value="1"/>
</dbReference>
<organism evidence="11 12">
    <name type="scientific">Australozyma saopauloensis</name>
    <dbReference type="NCBI Taxonomy" id="291208"/>
    <lineage>
        <taxon>Eukaryota</taxon>
        <taxon>Fungi</taxon>
        <taxon>Dikarya</taxon>
        <taxon>Ascomycota</taxon>
        <taxon>Saccharomycotina</taxon>
        <taxon>Pichiomycetes</taxon>
        <taxon>Metschnikowiaceae</taxon>
        <taxon>Australozyma</taxon>
    </lineage>
</organism>
<evidence type="ECO:0000256" key="5">
    <source>
        <dbReference type="ARBA" id="ARBA00022692"/>
    </source>
</evidence>
<dbReference type="PANTHER" id="PTHR10778">
    <property type="entry name" value="SOLUTE CARRIER FAMILY 35 MEMBER B"/>
    <property type="match status" value="1"/>
</dbReference>
<keyword evidence="6" id="KW-0256">Endoplasmic reticulum</keyword>
<dbReference type="AlphaFoldDB" id="A0AAX4HA75"/>
<dbReference type="KEGG" id="asau:88173595"/>
<evidence type="ECO:0000256" key="7">
    <source>
        <dbReference type="ARBA" id="ARBA00022989"/>
    </source>
</evidence>
<keyword evidence="7 10" id="KW-1133">Transmembrane helix</keyword>
<evidence type="ECO:0000256" key="4">
    <source>
        <dbReference type="ARBA" id="ARBA00022597"/>
    </source>
</evidence>